<feature type="transmembrane region" description="Helical" evidence="7">
    <location>
        <begin position="406"/>
        <end position="433"/>
    </location>
</feature>
<feature type="transmembrane region" description="Helical" evidence="7">
    <location>
        <begin position="368"/>
        <end position="394"/>
    </location>
</feature>
<keyword evidence="10" id="KW-0560">Oxidoreductase</keyword>
<dbReference type="GO" id="GO:0005886">
    <property type="term" value="C:plasma membrane"/>
    <property type="evidence" value="ECO:0007669"/>
    <property type="project" value="UniProtKB-SubCell"/>
</dbReference>
<evidence type="ECO:0000256" key="4">
    <source>
        <dbReference type="ARBA" id="ARBA00022748"/>
    </source>
</evidence>
<keyword evidence="2" id="KW-1003">Cell membrane</keyword>
<dbReference type="Gene3D" id="3.40.30.10">
    <property type="entry name" value="Glutaredoxin"/>
    <property type="match status" value="1"/>
</dbReference>
<keyword evidence="11" id="KW-1185">Reference proteome</keyword>
<feature type="transmembrane region" description="Helical" evidence="7">
    <location>
        <begin position="439"/>
        <end position="459"/>
    </location>
</feature>
<keyword evidence="6 7" id="KW-0472">Membrane</keyword>
<feature type="transmembrane region" description="Helical" evidence="7">
    <location>
        <begin position="466"/>
        <end position="485"/>
    </location>
</feature>
<reference evidence="10 11" key="1">
    <citation type="submission" date="2019-02" db="EMBL/GenBank/DDBJ databases">
        <title>Deep-cultivation of Planctomycetes and their phenomic and genomic characterization uncovers novel biology.</title>
        <authorList>
            <person name="Wiegand S."/>
            <person name="Jogler M."/>
            <person name="Boedeker C."/>
            <person name="Pinto D."/>
            <person name="Vollmers J."/>
            <person name="Rivas-Marin E."/>
            <person name="Kohn T."/>
            <person name="Peeters S.H."/>
            <person name="Heuer A."/>
            <person name="Rast P."/>
            <person name="Oberbeckmann S."/>
            <person name="Bunk B."/>
            <person name="Jeske O."/>
            <person name="Meyerdierks A."/>
            <person name="Storesund J.E."/>
            <person name="Kallscheuer N."/>
            <person name="Luecker S."/>
            <person name="Lage O.M."/>
            <person name="Pohl T."/>
            <person name="Merkel B.J."/>
            <person name="Hornburger P."/>
            <person name="Mueller R.-W."/>
            <person name="Bruemmer F."/>
            <person name="Labrenz M."/>
            <person name="Spormann A.M."/>
            <person name="Op den Camp H."/>
            <person name="Overmann J."/>
            <person name="Amann R."/>
            <person name="Jetten M.S.M."/>
            <person name="Mascher T."/>
            <person name="Medema M.H."/>
            <person name="Devos D.P."/>
            <person name="Kaster A.-K."/>
            <person name="Ovreas L."/>
            <person name="Rohde M."/>
            <person name="Galperin M.Y."/>
            <person name="Jogler C."/>
        </authorList>
    </citation>
    <scope>NUCLEOTIDE SEQUENCE [LARGE SCALE GENOMIC DNA]</scope>
    <source>
        <strain evidence="10 11">V22</strain>
    </source>
</reference>
<dbReference type="Pfam" id="PF13899">
    <property type="entry name" value="Thioredoxin_7"/>
    <property type="match status" value="1"/>
</dbReference>
<accession>A0A517TAF1</accession>
<dbReference type="CDD" id="cd02953">
    <property type="entry name" value="DsbDgamma"/>
    <property type="match status" value="1"/>
</dbReference>
<dbReference type="InterPro" id="IPR035671">
    <property type="entry name" value="DsbD_gamma"/>
</dbReference>
<evidence type="ECO:0000313" key="11">
    <source>
        <dbReference type="Proteomes" id="UP000319976"/>
    </source>
</evidence>
<feature type="chain" id="PRO_5021881954" evidence="8">
    <location>
        <begin position="22"/>
        <end position="652"/>
    </location>
</feature>
<dbReference type="Pfam" id="PF02683">
    <property type="entry name" value="DsbD_TM"/>
    <property type="match status" value="1"/>
</dbReference>
<keyword evidence="5 7" id="KW-1133">Transmembrane helix</keyword>
<dbReference type="SUPFAM" id="SSF52833">
    <property type="entry name" value="Thioredoxin-like"/>
    <property type="match status" value="1"/>
</dbReference>
<feature type="transmembrane region" description="Helical" evidence="7">
    <location>
        <begin position="234"/>
        <end position="255"/>
    </location>
</feature>
<evidence type="ECO:0000256" key="7">
    <source>
        <dbReference type="SAM" id="Phobius"/>
    </source>
</evidence>
<dbReference type="PROSITE" id="PS51352">
    <property type="entry name" value="THIOREDOXIN_2"/>
    <property type="match status" value="1"/>
</dbReference>
<dbReference type="InterPro" id="IPR013766">
    <property type="entry name" value="Thioredoxin_domain"/>
</dbReference>
<dbReference type="InterPro" id="IPR003834">
    <property type="entry name" value="Cyt_c_assmbl_TM_dom"/>
</dbReference>
<keyword evidence="3 7" id="KW-0812">Transmembrane</keyword>
<dbReference type="PANTHER" id="PTHR32234:SF3">
    <property type="entry name" value="SUPPRESSION OF COPPER SENSITIVITY PROTEIN"/>
    <property type="match status" value="1"/>
</dbReference>
<dbReference type="GO" id="GO:0017004">
    <property type="term" value="P:cytochrome complex assembly"/>
    <property type="evidence" value="ECO:0007669"/>
    <property type="project" value="UniProtKB-KW"/>
</dbReference>
<dbReference type="EMBL" id="CP036316">
    <property type="protein sequence ID" value="QDT65343.1"/>
    <property type="molecule type" value="Genomic_DNA"/>
</dbReference>
<evidence type="ECO:0000313" key="10">
    <source>
        <dbReference type="EMBL" id="QDT65343.1"/>
    </source>
</evidence>
<evidence type="ECO:0000256" key="6">
    <source>
        <dbReference type="ARBA" id="ARBA00023136"/>
    </source>
</evidence>
<evidence type="ECO:0000259" key="9">
    <source>
        <dbReference type="PROSITE" id="PS51352"/>
    </source>
</evidence>
<dbReference type="GO" id="GO:0047134">
    <property type="term" value="F:protein-disulfide reductase [NAD(P)H] activity"/>
    <property type="evidence" value="ECO:0007669"/>
    <property type="project" value="UniProtKB-EC"/>
</dbReference>
<evidence type="ECO:0000256" key="1">
    <source>
        <dbReference type="ARBA" id="ARBA00004651"/>
    </source>
</evidence>
<evidence type="ECO:0000256" key="5">
    <source>
        <dbReference type="ARBA" id="ARBA00022989"/>
    </source>
</evidence>
<feature type="transmembrane region" description="Helical" evidence="7">
    <location>
        <begin position="497"/>
        <end position="515"/>
    </location>
</feature>
<sequence precursor="true">MTHRYSIACLFIALYASVSWAQPVNLLDFGNDTPGSTSNEPAEVQVSARLTAEKLTAGEEATLKVTVTLPDGYYIYAIDSAAGFPTRIKVTDDAGLQALDEKFTPDHEPKREFEESFQAEVAKFFGTVTWQRKYRVTGTIEPGEIEIKGELTGAYCSTGQFGQCIPIRPAKLFSAVLTQTSAESATPGEVAAVDEFEFEFGDGDFAIPSEAPTEKSSDVVLTENFESSTNDYSLGAYLGLAFVGGFILNFMPCVLPVMAIKVMSFVRQAGEDRGRIFLLNVVYASGVISVFLFLAALAALPEWFGWLFSLLGLSDHGITWGGLFQSAQFNLLMACLVFAMGLSLLGVFEIPLPSFLGSAAGSAHREGLLGAFMTGIFATFLATPCTGPFMGSALAWSVKQPVQTTFLIWGMIGFGMASPYIVFGIVPGAVGLLPKPGNWMVRFKEFAGFVLMGTVIYFVSLIDRNLTIPVLVMLLGIALGFWLLGNVQASPSTSRRRIGTVTALVAGGAICWFGYSLTLRGDYELPWEEFNTARLNELREQKETVLIDFTADWCINCKTNERIALNTAKTQAFVTENNIVALEADYTDESPEIREWLEKFQAAGVPLTVIFPGSRPNEPIILDGVYSQGTLLKRLEEAVRPQAVAEVPNESR</sequence>
<dbReference type="EC" id="1.8.1.8" evidence="10"/>
<keyword evidence="4" id="KW-0201">Cytochrome c-type biogenesis</keyword>
<feature type="transmembrane region" description="Helical" evidence="7">
    <location>
        <begin position="276"/>
        <end position="297"/>
    </location>
</feature>
<proteinExistence type="predicted"/>
<gene>
    <name evidence="10" type="primary">dsbD_2</name>
    <name evidence="10" type="ORF">V22_25920</name>
</gene>
<dbReference type="AlphaFoldDB" id="A0A517TAF1"/>
<dbReference type="PANTHER" id="PTHR32234">
    <property type="entry name" value="THIOL:DISULFIDE INTERCHANGE PROTEIN DSBD"/>
    <property type="match status" value="1"/>
</dbReference>
<feature type="signal peptide" evidence="8">
    <location>
        <begin position="1"/>
        <end position="21"/>
    </location>
</feature>
<feature type="transmembrane region" description="Helical" evidence="7">
    <location>
        <begin position="331"/>
        <end position="348"/>
    </location>
</feature>
<dbReference type="KEGG" id="chya:V22_25920"/>
<evidence type="ECO:0000256" key="3">
    <source>
        <dbReference type="ARBA" id="ARBA00022692"/>
    </source>
</evidence>
<name>A0A517TAF1_9PLAN</name>
<feature type="domain" description="Thioredoxin" evidence="9">
    <location>
        <begin position="504"/>
        <end position="640"/>
    </location>
</feature>
<dbReference type="Proteomes" id="UP000319976">
    <property type="component" value="Chromosome"/>
</dbReference>
<protein>
    <submittedName>
        <fullName evidence="10">Thiol:disulfide interchange protein DsbD</fullName>
        <ecNumber evidence="10">1.8.1.8</ecNumber>
    </submittedName>
</protein>
<dbReference type="RefSeq" id="WP_145263254.1">
    <property type="nucleotide sequence ID" value="NZ_CP036316.1"/>
</dbReference>
<organism evidence="10 11">
    <name type="scientific">Calycomorphotria hydatis</name>
    <dbReference type="NCBI Taxonomy" id="2528027"/>
    <lineage>
        <taxon>Bacteria</taxon>
        <taxon>Pseudomonadati</taxon>
        <taxon>Planctomycetota</taxon>
        <taxon>Planctomycetia</taxon>
        <taxon>Planctomycetales</taxon>
        <taxon>Planctomycetaceae</taxon>
        <taxon>Calycomorphotria</taxon>
    </lineage>
</organism>
<comment type="subcellular location">
    <subcellularLocation>
        <location evidence="1">Cell membrane</location>
        <topology evidence="1">Multi-pass membrane protein</topology>
    </subcellularLocation>
</comment>
<dbReference type="OrthoDB" id="9811036at2"/>
<dbReference type="InterPro" id="IPR036249">
    <property type="entry name" value="Thioredoxin-like_sf"/>
</dbReference>
<dbReference type="GO" id="GO:0045454">
    <property type="term" value="P:cell redox homeostasis"/>
    <property type="evidence" value="ECO:0007669"/>
    <property type="project" value="TreeGrafter"/>
</dbReference>
<evidence type="ECO:0000256" key="2">
    <source>
        <dbReference type="ARBA" id="ARBA00022475"/>
    </source>
</evidence>
<keyword evidence="8" id="KW-0732">Signal</keyword>
<evidence type="ECO:0000256" key="8">
    <source>
        <dbReference type="SAM" id="SignalP"/>
    </source>
</evidence>